<feature type="compositionally biased region" description="Basic and acidic residues" evidence="1">
    <location>
        <begin position="21"/>
        <end position="31"/>
    </location>
</feature>
<gene>
    <name evidence="2" type="ORF">EA661_19570</name>
</gene>
<feature type="region of interest" description="Disordered" evidence="1">
    <location>
        <begin position="1"/>
        <end position="35"/>
    </location>
</feature>
<evidence type="ECO:0008006" key="4">
    <source>
        <dbReference type="Google" id="ProtNLM"/>
    </source>
</evidence>
<dbReference type="AlphaFoldDB" id="A0A4Q8L8H8"/>
<dbReference type="EMBL" id="SHMB01000014">
    <property type="protein sequence ID" value="TAA24059.1"/>
    <property type="molecule type" value="Genomic_DNA"/>
</dbReference>
<dbReference type="RefSeq" id="WP_130521789.1">
    <property type="nucleotide sequence ID" value="NZ_SHMA01000013.1"/>
</dbReference>
<dbReference type="Gene3D" id="2.160.20.10">
    <property type="entry name" value="Single-stranded right-handed beta-helix, Pectin lyase-like"/>
    <property type="match status" value="1"/>
</dbReference>
<comment type="caution">
    <text evidence="2">The sequence shown here is derived from an EMBL/GenBank/DDBJ whole genome shotgun (WGS) entry which is preliminary data.</text>
</comment>
<dbReference type="InterPro" id="IPR012334">
    <property type="entry name" value="Pectin_lyas_fold"/>
</dbReference>
<accession>A0A4Q8L8H8</accession>
<dbReference type="SUPFAM" id="SSF51126">
    <property type="entry name" value="Pectin lyase-like"/>
    <property type="match status" value="1"/>
</dbReference>
<reference evidence="2 3" key="1">
    <citation type="submission" date="2019-02" db="EMBL/GenBank/DDBJ databases">
        <title>WGS of Pseudoxanthomonas species novum from clinical isolates.</title>
        <authorList>
            <person name="Bernier A.-M."/>
            <person name="Bernard K."/>
            <person name="Vachon A."/>
        </authorList>
    </citation>
    <scope>NUCLEOTIDE SEQUENCE [LARGE SCALE GENOMIC DNA]</scope>
    <source>
        <strain evidence="2 3">NML171202</strain>
    </source>
</reference>
<evidence type="ECO:0000313" key="3">
    <source>
        <dbReference type="Proteomes" id="UP000291286"/>
    </source>
</evidence>
<organism evidence="2 3">
    <name type="scientific">Pseudoxanthomonas winnipegensis</name>
    <dbReference type="NCBI Taxonomy" id="2480810"/>
    <lineage>
        <taxon>Bacteria</taxon>
        <taxon>Pseudomonadati</taxon>
        <taxon>Pseudomonadota</taxon>
        <taxon>Gammaproteobacteria</taxon>
        <taxon>Lysobacterales</taxon>
        <taxon>Lysobacteraceae</taxon>
        <taxon>Pseudoxanthomonas</taxon>
    </lineage>
</organism>
<dbReference type="InterPro" id="IPR011050">
    <property type="entry name" value="Pectin_lyase_fold/virulence"/>
</dbReference>
<evidence type="ECO:0000256" key="1">
    <source>
        <dbReference type="SAM" id="MobiDB-lite"/>
    </source>
</evidence>
<proteinExistence type="predicted"/>
<evidence type="ECO:0000313" key="2">
    <source>
        <dbReference type="EMBL" id="TAA24059.1"/>
    </source>
</evidence>
<sequence length="549" mass="56362">MDINDTIPERDLPVGSPSDNDYMRGTRRSDGKSFNYPMSSFPAGALSFTAPGIGTTARKLSDKLGDYATVEDWGAVGDGVTDDSAAVLAMIADTGTLRLLAKSYRVGNLSIPERDSLSIIGAGMPKPNSGLTALVGGSILIGDISANANTLHLEGFGIDHGAARGLGYAPPGNFFNTRVNQVGVYAYVQSVAALGSTSSNTPRESHGLALQGFDRNSVDNVYFGRHYHGLVLKGRNGTVRNVIMDDIGYAGVFVKSDTPAYGGGTSNATAIGIAVSDVALRAASANTVAVGVYVMASTDAVSQVQISKVSQSYGLAPVRLHGGGLISDPALSQVQVSAVRSDRSQLALQAIGYTYDWVASDIIASNPATGKVVSLAGTSSGWKVTDAHLVATQALGGTLAFELNGSGAYSNLSARTAGTTYTVSVGTSLTQIATGAVTGDLVLATEAALTGINGATASASPNAPVLKVLPGTVVKLGGRFNLTGSSNKFFCNIPINTGKQMVFACAGIDSGGNYVTAAVRLNDFQLSIEPSLPTGFQQIDLGGITIPMR</sequence>
<protein>
    <recommendedName>
        <fullName evidence="4">Pectate lyase superfamily protein domain-containing protein</fullName>
    </recommendedName>
</protein>
<name>A0A4Q8L8H8_9GAMM</name>
<dbReference type="Proteomes" id="UP000291286">
    <property type="component" value="Unassembled WGS sequence"/>
</dbReference>